<keyword evidence="2" id="KW-0175">Coiled coil</keyword>
<sequence>MKKYFMIGLGIVLALSLTIILYGAWLNERGEFQIAKRMSERSLELLGSRAAVRFIRPKFTLSTINFYSKDMADAVALSDGRIISCLTPKSSFVRKGDTLFVLENEELPLQIQQAEANILSAQAEKHGKENQYKRFLLLKEKDAISAQQFDDAEAAYRAAVAALEVAEAKLGSLRIQEARQRVTAPLDGQVLRLYRQPGAYVQSGTSLALVGDFRTLYFATPVDDKIARHLEPGLEAELVFSNRDFQKAYGTNYEKGNMGSEQRFLASVAEITPPVSEPAALRNVMLKADNRSGLLEPQTYGNVTLQARTGRDALSVPLVAMIDSNHTRVYVAKEDNTIEERTVKTGANDGQFIEVLEGIKEGDVVVTSGMEGLKNGMRATVKVQGGGTK</sequence>
<evidence type="ECO:0000256" key="1">
    <source>
        <dbReference type="ARBA" id="ARBA00009477"/>
    </source>
</evidence>
<dbReference type="Proteomes" id="UP000198943">
    <property type="component" value="Unassembled WGS sequence"/>
</dbReference>
<dbReference type="RefSeq" id="WP_176760522.1">
    <property type="nucleotide sequence ID" value="NZ_FMYW01000014.1"/>
</dbReference>
<feature type="coiled-coil region" evidence="2">
    <location>
        <begin position="104"/>
        <end position="169"/>
    </location>
</feature>
<gene>
    <name evidence="4" type="ORF">SAMN04487864_11416</name>
</gene>
<dbReference type="SUPFAM" id="SSF111369">
    <property type="entry name" value="HlyD-like secretion proteins"/>
    <property type="match status" value="1"/>
</dbReference>
<dbReference type="GO" id="GO:1990281">
    <property type="term" value="C:efflux pump complex"/>
    <property type="evidence" value="ECO:0007669"/>
    <property type="project" value="TreeGrafter"/>
</dbReference>
<dbReference type="Gene3D" id="2.40.420.20">
    <property type="match status" value="1"/>
</dbReference>
<dbReference type="NCBIfam" id="TIGR01730">
    <property type="entry name" value="RND_mfp"/>
    <property type="match status" value="1"/>
</dbReference>
<keyword evidence="5" id="KW-1185">Reference proteome</keyword>
<dbReference type="Gene3D" id="1.10.287.470">
    <property type="entry name" value="Helix hairpin bin"/>
    <property type="match status" value="1"/>
</dbReference>
<reference evidence="5" key="1">
    <citation type="submission" date="2016-10" db="EMBL/GenBank/DDBJ databases">
        <authorList>
            <person name="Varghese N."/>
            <person name="Submissions S."/>
        </authorList>
    </citation>
    <scope>NUCLEOTIDE SEQUENCE [LARGE SCALE GENOMIC DNA]</scope>
    <source>
        <strain evidence="5">DSM 11005</strain>
    </source>
</reference>
<comment type="similarity">
    <text evidence="1">Belongs to the membrane fusion protein (MFP) (TC 8.A.1) family.</text>
</comment>
<proteinExistence type="inferred from homology"/>
<protein>
    <submittedName>
        <fullName evidence="4">Barrel-sandwich domain of CusB or HlyD membrane-fusion</fullName>
    </submittedName>
</protein>
<evidence type="ECO:0000256" key="2">
    <source>
        <dbReference type="SAM" id="Coils"/>
    </source>
</evidence>
<organism evidence="4 5">
    <name type="scientific">Succiniclasticum ruminis</name>
    <dbReference type="NCBI Taxonomy" id="40841"/>
    <lineage>
        <taxon>Bacteria</taxon>
        <taxon>Bacillati</taxon>
        <taxon>Bacillota</taxon>
        <taxon>Negativicutes</taxon>
        <taxon>Acidaminococcales</taxon>
        <taxon>Acidaminococcaceae</taxon>
        <taxon>Succiniclasticum</taxon>
    </lineage>
</organism>
<feature type="domain" description="Multidrug resistance protein MdtA-like C-terminal permuted SH3" evidence="3">
    <location>
        <begin position="312"/>
        <end position="370"/>
    </location>
</feature>
<dbReference type="EMBL" id="FMYW01000014">
    <property type="protein sequence ID" value="SDC67800.1"/>
    <property type="molecule type" value="Genomic_DNA"/>
</dbReference>
<name>A0A1G6NIK7_9FIRM</name>
<dbReference type="InterPro" id="IPR058627">
    <property type="entry name" value="MdtA-like_C"/>
</dbReference>
<accession>A0A1G6NIK7</accession>
<evidence type="ECO:0000313" key="5">
    <source>
        <dbReference type="Proteomes" id="UP000198943"/>
    </source>
</evidence>
<evidence type="ECO:0000259" key="3">
    <source>
        <dbReference type="Pfam" id="PF25967"/>
    </source>
</evidence>
<dbReference type="InterPro" id="IPR006143">
    <property type="entry name" value="RND_pump_MFP"/>
</dbReference>
<dbReference type="Pfam" id="PF25967">
    <property type="entry name" value="RND-MFP_C"/>
    <property type="match status" value="1"/>
</dbReference>
<evidence type="ECO:0000313" key="4">
    <source>
        <dbReference type="EMBL" id="SDC67800.1"/>
    </source>
</evidence>
<dbReference type="PANTHER" id="PTHR30469:SF15">
    <property type="entry name" value="HLYD FAMILY OF SECRETION PROTEINS"/>
    <property type="match status" value="1"/>
</dbReference>
<dbReference type="PANTHER" id="PTHR30469">
    <property type="entry name" value="MULTIDRUG RESISTANCE PROTEIN MDTA"/>
    <property type="match status" value="1"/>
</dbReference>
<dbReference type="Gene3D" id="2.40.50.100">
    <property type="match status" value="1"/>
</dbReference>
<dbReference type="GO" id="GO:0015562">
    <property type="term" value="F:efflux transmembrane transporter activity"/>
    <property type="evidence" value="ECO:0007669"/>
    <property type="project" value="TreeGrafter"/>
</dbReference>
<dbReference type="Gene3D" id="2.40.30.170">
    <property type="match status" value="1"/>
</dbReference>
<dbReference type="AlphaFoldDB" id="A0A1G6NIK7"/>